<dbReference type="KEGG" id="auh:AWM75_00795"/>
<dbReference type="GO" id="GO:0006799">
    <property type="term" value="P:polyphosphate biosynthetic process"/>
    <property type="evidence" value="ECO:0007669"/>
    <property type="project" value="UniProtKB-ARBA"/>
</dbReference>
<dbReference type="InterPro" id="IPR042267">
    <property type="entry name" value="VTC_sf"/>
</dbReference>
<dbReference type="InterPro" id="IPR018966">
    <property type="entry name" value="VTC_domain"/>
</dbReference>
<proteinExistence type="predicted"/>
<dbReference type="Gene3D" id="3.20.100.30">
    <property type="entry name" value="VTC, catalytic tunnel domain"/>
    <property type="match status" value="1"/>
</dbReference>
<evidence type="ECO:0000313" key="2">
    <source>
        <dbReference type="Proteomes" id="UP000062260"/>
    </source>
</evidence>
<dbReference type="EMBL" id="CP014163">
    <property type="protein sequence ID" value="AMB98619.1"/>
    <property type="molecule type" value="Genomic_DNA"/>
</dbReference>
<keyword evidence="2" id="KW-1185">Reference proteome</keyword>
<dbReference type="Proteomes" id="UP000062260">
    <property type="component" value="Chromosome"/>
</dbReference>
<evidence type="ECO:0000313" key="1">
    <source>
        <dbReference type="EMBL" id="AMB98619.1"/>
    </source>
</evidence>
<sequence>MEYSKLNGSGHELAVNDRLIVQRSELKYLLNLPDRLRLLQALDTLLIPDAYGDYSGYNVRSVYFDGIDNQDYTGKLVKKDFQKRIRLRVYNPTDQTAKFEIKKKWSHSQIKESVVVSRADAKEMLAGNFEVLKNYDDPTAELGYELCSSMTYRPVSMVEYKRRAYTHPQFATRITLDSDLRYRNWAYGLFDDSDQNYHQVTDLTETILEVKYEGFLLPYVQDVLASLDLKPCPISKFGSSRSLLNEFYY</sequence>
<reference evidence="1 2" key="1">
    <citation type="journal article" date="2016" name="Genome Announc.">
        <title>Complete Genome Sequences of Aerococcus christensenii CCUG 28831T, Aerococcus sanguinicola CCUG 43001T, Aerococcus urinae CCUG 36881T, Aerococcus urinaeequi CCUG 28094T, Aerococcus urinaehominis CCUG 42038 BT, and Aerococcus viridans CCUG 4311T.</title>
        <authorList>
            <person name="Carkaci D."/>
            <person name="Dargis R."/>
            <person name="Nielsen X.C."/>
            <person name="Skovgaard O."/>
            <person name="Fuursted K."/>
            <person name="Christensen J.J."/>
        </authorList>
    </citation>
    <scope>NUCLEOTIDE SEQUENCE [LARGE SCALE GENOMIC DNA]</scope>
    <source>
        <strain evidence="1 2">CCUG42038B</strain>
    </source>
</reference>
<organism evidence="1 2">
    <name type="scientific">Aerococcus urinaehominis</name>
    <dbReference type="NCBI Taxonomy" id="128944"/>
    <lineage>
        <taxon>Bacteria</taxon>
        <taxon>Bacillati</taxon>
        <taxon>Bacillota</taxon>
        <taxon>Bacilli</taxon>
        <taxon>Lactobacillales</taxon>
        <taxon>Aerococcaceae</taxon>
        <taxon>Aerococcus</taxon>
    </lineage>
</organism>
<protein>
    <submittedName>
        <fullName evidence="1">Uncharacterized protein</fullName>
    </submittedName>
</protein>
<name>A0A120IAN2_9LACT</name>
<dbReference type="AlphaFoldDB" id="A0A120IAN2"/>
<accession>A0A120IAN2</accession>
<dbReference type="STRING" id="128944.AWM75_00795"/>
<dbReference type="OrthoDB" id="9784042at2"/>
<gene>
    <name evidence="1" type="ORF">AWM75_00795</name>
</gene>
<dbReference type="RefSeq" id="WP_067977278.1">
    <property type="nucleotide sequence ID" value="NZ_CP014163.1"/>
</dbReference>
<reference evidence="2" key="2">
    <citation type="submission" date="2016-01" db="EMBL/GenBank/DDBJ databases">
        <title>Six Aerococcus type strain genome sequencing and assembly using PacBio and Illumina Hiseq.</title>
        <authorList>
            <person name="Carkaci D."/>
            <person name="Dargis R."/>
            <person name="Nielsen X.C."/>
            <person name="Skovgaard O."/>
            <person name="Fuursted K."/>
            <person name="Christensen J.J."/>
        </authorList>
    </citation>
    <scope>NUCLEOTIDE SEQUENCE [LARGE SCALE GENOMIC DNA]</scope>
    <source>
        <strain evidence="2">CCUG42038B</strain>
    </source>
</reference>
<dbReference type="CDD" id="cd07750">
    <property type="entry name" value="PolyPPase_VTC_like"/>
    <property type="match status" value="1"/>
</dbReference>
<dbReference type="Pfam" id="PF09359">
    <property type="entry name" value="VTC"/>
    <property type="match status" value="1"/>
</dbReference>